<organism evidence="14">
    <name type="scientific">Dryops luridus</name>
    <dbReference type="NCBI Taxonomy" id="886480"/>
    <lineage>
        <taxon>Eukaryota</taxon>
        <taxon>Metazoa</taxon>
        <taxon>Ecdysozoa</taxon>
        <taxon>Arthropoda</taxon>
        <taxon>Hexapoda</taxon>
        <taxon>Insecta</taxon>
        <taxon>Pterygota</taxon>
        <taxon>Neoptera</taxon>
        <taxon>Endopterygota</taxon>
        <taxon>Coleoptera</taxon>
        <taxon>Polyphaga</taxon>
        <taxon>Elateriformia</taxon>
        <taxon>Byrrhoidea</taxon>
        <taxon>Dryopidae</taxon>
        <taxon>Dryops</taxon>
    </lineage>
</organism>
<keyword evidence="8 13" id="KW-1133">Transmembrane helix</keyword>
<evidence type="ECO:0000256" key="12">
    <source>
        <dbReference type="RuleBase" id="RU003661"/>
    </source>
</evidence>
<protein>
    <recommendedName>
        <fullName evidence="12">ATP synthase complex subunit 8</fullName>
    </recommendedName>
</protein>
<keyword evidence="7 12" id="KW-0375">Hydrogen ion transport</keyword>
<evidence type="ECO:0000256" key="11">
    <source>
        <dbReference type="ARBA" id="ARBA00023136"/>
    </source>
</evidence>
<keyword evidence="4 12" id="KW-0813">Transport</keyword>
<keyword evidence="5 12" id="KW-0138">CF(0)</keyword>
<dbReference type="GO" id="GO:0015986">
    <property type="term" value="P:proton motive force-driven ATP synthesis"/>
    <property type="evidence" value="ECO:0007669"/>
    <property type="project" value="InterPro"/>
</dbReference>
<keyword evidence="9 12" id="KW-0406">Ion transport</keyword>
<comment type="subunit">
    <text evidence="3">F-type ATPases have 2 components, CF(1) - the catalytic core - and CF(0) - the membrane proton channel.</text>
</comment>
<name>A0A191ZRB7_9COLE</name>
<sequence length="51" mass="6185">MPQMAPLSWVSLFIMFSVIFMLFNPLNYYLYLPEPKISHFKKSSSLINWKW</sequence>
<keyword evidence="10 12" id="KW-0496">Mitochondrion</keyword>
<evidence type="ECO:0000256" key="1">
    <source>
        <dbReference type="ARBA" id="ARBA00004304"/>
    </source>
</evidence>
<dbReference type="InterPro" id="IPR001421">
    <property type="entry name" value="ATP8_metazoa"/>
</dbReference>
<dbReference type="Pfam" id="PF00895">
    <property type="entry name" value="ATP-synt_8"/>
    <property type="match status" value="1"/>
</dbReference>
<dbReference type="GO" id="GO:0015078">
    <property type="term" value="F:proton transmembrane transporter activity"/>
    <property type="evidence" value="ECO:0007669"/>
    <property type="project" value="InterPro"/>
</dbReference>
<evidence type="ECO:0000256" key="8">
    <source>
        <dbReference type="ARBA" id="ARBA00022989"/>
    </source>
</evidence>
<keyword evidence="6 12" id="KW-0812">Transmembrane</keyword>
<evidence type="ECO:0000256" key="9">
    <source>
        <dbReference type="ARBA" id="ARBA00023065"/>
    </source>
</evidence>
<accession>A0A191ZRB7</accession>
<comment type="similarity">
    <text evidence="2 12">Belongs to the ATPase protein 8 family.</text>
</comment>
<geneLocation type="mitochondrion" evidence="14"/>
<dbReference type="AlphaFoldDB" id="A0A191ZRB7"/>
<feature type="transmembrane region" description="Helical" evidence="13">
    <location>
        <begin position="12"/>
        <end position="32"/>
    </location>
</feature>
<evidence type="ECO:0000256" key="3">
    <source>
        <dbReference type="ARBA" id="ARBA00011291"/>
    </source>
</evidence>
<dbReference type="EMBL" id="KT876888">
    <property type="protein sequence ID" value="ANJ70402.1"/>
    <property type="molecule type" value="Genomic_DNA"/>
</dbReference>
<evidence type="ECO:0000256" key="4">
    <source>
        <dbReference type="ARBA" id="ARBA00022448"/>
    </source>
</evidence>
<proteinExistence type="inferred from homology"/>
<dbReference type="GO" id="GO:0045259">
    <property type="term" value="C:proton-transporting ATP synthase complex"/>
    <property type="evidence" value="ECO:0007669"/>
    <property type="project" value="UniProtKB-KW"/>
</dbReference>
<evidence type="ECO:0000256" key="13">
    <source>
        <dbReference type="SAM" id="Phobius"/>
    </source>
</evidence>
<reference evidence="14" key="1">
    <citation type="journal article" date="2016" name="Mol. Ecol. Resour.">
        <title>Lessons from genome skimming of arthropod-preserving ethanol.</title>
        <authorList>
            <person name="Linard B."/>
            <person name="Arribas P."/>
            <person name="Andujar C."/>
            <person name="Crampton-Platt A."/>
            <person name="Vogler A.P."/>
        </authorList>
    </citation>
    <scope>NUCLEOTIDE SEQUENCE</scope>
</reference>
<dbReference type="GO" id="GO:0031966">
    <property type="term" value="C:mitochondrial membrane"/>
    <property type="evidence" value="ECO:0007669"/>
    <property type="project" value="UniProtKB-SubCell"/>
</dbReference>
<evidence type="ECO:0000256" key="2">
    <source>
        <dbReference type="ARBA" id="ARBA00008892"/>
    </source>
</evidence>
<keyword evidence="11 13" id="KW-0472">Membrane</keyword>
<evidence type="ECO:0000256" key="6">
    <source>
        <dbReference type="ARBA" id="ARBA00022692"/>
    </source>
</evidence>
<evidence type="ECO:0000256" key="7">
    <source>
        <dbReference type="ARBA" id="ARBA00022781"/>
    </source>
</evidence>
<gene>
    <name evidence="14" type="primary">atp8</name>
</gene>
<comment type="subcellular location">
    <subcellularLocation>
        <location evidence="1 12">Mitochondrion membrane</location>
        <topology evidence="1 12">Single-pass membrane protein</topology>
    </subcellularLocation>
</comment>
<evidence type="ECO:0000313" key="14">
    <source>
        <dbReference type="EMBL" id="ANJ70402.1"/>
    </source>
</evidence>
<evidence type="ECO:0000256" key="10">
    <source>
        <dbReference type="ARBA" id="ARBA00023128"/>
    </source>
</evidence>
<evidence type="ECO:0000256" key="5">
    <source>
        <dbReference type="ARBA" id="ARBA00022547"/>
    </source>
</evidence>